<evidence type="ECO:0000259" key="5">
    <source>
        <dbReference type="SMART" id="SM00941"/>
    </source>
</evidence>
<dbReference type="OrthoDB" id="9763887at2"/>
<dbReference type="InterPro" id="IPR035902">
    <property type="entry name" value="Nuc_phospho_transferase"/>
</dbReference>
<gene>
    <name evidence="6" type="ORF">SAMN05421867_111125</name>
</gene>
<dbReference type="Gene3D" id="3.90.1170.30">
    <property type="entry name" value="Pyrimidine nucleoside phosphorylase-like, C-terminal domain"/>
    <property type="match status" value="1"/>
</dbReference>
<accession>A0A1I0ZJ65</accession>
<dbReference type="InterPro" id="IPR017459">
    <property type="entry name" value="Glycosyl_Trfase_fam3_N_dom"/>
</dbReference>
<dbReference type="InterPro" id="IPR013102">
    <property type="entry name" value="PYNP_C"/>
</dbReference>
<sequence length="438" mass="45132">MSAATGGSRPEPFDAVDVIRTKRDRGVLTDAQVDWVVDAYTRGVVAEEQMSALAMAILLNGMERAEVARWTAAMIATGERMDFSGLSRPTADKHSTGGVGDKITLPLAPLVAVFGVAVPQLSGRGLGHTGGTLDKLESIPGWRAALSNDEMMAQLEEVGAVICQAGSGLAPADRKLYALRDVTGTVEAVPLIASSIMSKKIAEGTGSLVLDVKVGSGAFMKDEARARELAEVMVALGTDAGVTTVALLTDMSTPLGLTAGNALEVQESVEVLAGGGPADVVELTVALAREMLAAAGCGDVDPALALADGRAMDVWRAMIRAQGGDPDAPLPTARETETVVAPADGVLARLDALAVGVAAWRLGAGRARKEDAVQAGAGVRWHARPGDVVRAGQPLLTLHTDTPERFARAHEALADAVEVAPPGTDGPLTPLVLDRISA</sequence>
<protein>
    <submittedName>
        <fullName evidence="6">Thymidine phosphorylase</fullName>
    </submittedName>
</protein>
<dbReference type="PIRSF" id="PIRSF000478">
    <property type="entry name" value="TP_PyNP"/>
    <property type="match status" value="1"/>
</dbReference>
<dbReference type="InterPro" id="IPR017872">
    <property type="entry name" value="Pyrmidine_PPase_CS"/>
</dbReference>
<dbReference type="AlphaFoldDB" id="A0A1I0ZJ65"/>
<dbReference type="Pfam" id="PF07831">
    <property type="entry name" value="PYNP_C"/>
    <property type="match status" value="1"/>
</dbReference>
<dbReference type="SUPFAM" id="SSF54680">
    <property type="entry name" value="Pyrimidine nucleoside phosphorylase C-terminal domain"/>
    <property type="match status" value="1"/>
</dbReference>
<name>A0A1I0ZJ65_9CELL</name>
<comment type="similarity">
    <text evidence="1">Belongs to the thymidine/pyrimidine-nucleoside phosphorylase family.</text>
</comment>
<evidence type="ECO:0000256" key="2">
    <source>
        <dbReference type="ARBA" id="ARBA00011738"/>
    </source>
</evidence>
<dbReference type="NCBIfam" id="TIGR02644">
    <property type="entry name" value="Y_phosphoryl"/>
    <property type="match status" value="1"/>
</dbReference>
<dbReference type="GO" id="GO:0005829">
    <property type="term" value="C:cytosol"/>
    <property type="evidence" value="ECO:0007669"/>
    <property type="project" value="TreeGrafter"/>
</dbReference>
<dbReference type="SUPFAM" id="SSF52418">
    <property type="entry name" value="Nucleoside phosphorylase/phosphoribosyltransferase catalytic domain"/>
    <property type="match status" value="1"/>
</dbReference>
<reference evidence="6 7" key="1">
    <citation type="submission" date="2016-10" db="EMBL/GenBank/DDBJ databases">
        <authorList>
            <person name="de Groot N.N."/>
        </authorList>
    </citation>
    <scope>NUCLEOTIDE SEQUENCE [LARGE SCALE GENOMIC DNA]</scope>
    <source>
        <strain evidence="6 7">CGMCC 4.6945</strain>
    </source>
</reference>
<dbReference type="Pfam" id="PF00591">
    <property type="entry name" value="Glycos_transf_3"/>
    <property type="match status" value="1"/>
</dbReference>
<proteinExistence type="inferred from homology"/>
<dbReference type="FunFam" id="3.40.1030.10:FF:000001">
    <property type="entry name" value="Thymidine phosphorylase"/>
    <property type="match status" value="1"/>
</dbReference>
<dbReference type="GO" id="GO:0006206">
    <property type="term" value="P:pyrimidine nucleobase metabolic process"/>
    <property type="evidence" value="ECO:0007669"/>
    <property type="project" value="InterPro"/>
</dbReference>
<dbReference type="NCBIfam" id="NF004490">
    <property type="entry name" value="PRK05820.1"/>
    <property type="match status" value="1"/>
</dbReference>
<evidence type="ECO:0000313" key="7">
    <source>
        <dbReference type="Proteomes" id="UP000199012"/>
    </source>
</evidence>
<dbReference type="Gene3D" id="3.40.1030.10">
    <property type="entry name" value="Nucleoside phosphorylase/phosphoribosyltransferase catalytic domain"/>
    <property type="match status" value="1"/>
</dbReference>
<evidence type="ECO:0000313" key="6">
    <source>
        <dbReference type="EMBL" id="SFB25695.1"/>
    </source>
</evidence>
<keyword evidence="7" id="KW-1185">Reference proteome</keyword>
<dbReference type="InterPro" id="IPR000053">
    <property type="entry name" value="Thymidine/pyrmidine_PPase"/>
</dbReference>
<feature type="domain" description="Pyrimidine nucleoside phosphorylase C-terminal" evidence="5">
    <location>
        <begin position="346"/>
        <end position="420"/>
    </location>
</feature>
<dbReference type="InterPro" id="IPR036566">
    <property type="entry name" value="PYNP-like_C_sf"/>
</dbReference>
<dbReference type="PANTHER" id="PTHR10515">
    <property type="entry name" value="THYMIDINE PHOSPHORYLASE"/>
    <property type="match status" value="1"/>
</dbReference>
<organism evidence="6 7">
    <name type="scientific">Cellulomonas marina</name>
    <dbReference type="NCBI Taxonomy" id="988821"/>
    <lineage>
        <taxon>Bacteria</taxon>
        <taxon>Bacillati</taxon>
        <taxon>Actinomycetota</taxon>
        <taxon>Actinomycetes</taxon>
        <taxon>Micrococcales</taxon>
        <taxon>Cellulomonadaceae</taxon>
        <taxon>Cellulomonas</taxon>
    </lineage>
</organism>
<keyword evidence="4" id="KW-0808">Transferase</keyword>
<comment type="subunit">
    <text evidence="2">Homodimer.</text>
</comment>
<dbReference type="SUPFAM" id="SSF47648">
    <property type="entry name" value="Nucleoside phosphorylase/phosphoribosyltransferase N-terminal domain"/>
    <property type="match status" value="1"/>
</dbReference>
<keyword evidence="3" id="KW-0328">Glycosyltransferase</keyword>
<dbReference type="FunFam" id="1.20.970.10:FF:000004">
    <property type="entry name" value="Thymidine phosphorylase"/>
    <property type="match status" value="1"/>
</dbReference>
<dbReference type="InterPro" id="IPR018090">
    <property type="entry name" value="Pyrmidine_PPas_bac/euk"/>
</dbReference>
<dbReference type="GO" id="GO:0004645">
    <property type="term" value="F:1,4-alpha-oligoglucan phosphorylase activity"/>
    <property type="evidence" value="ECO:0007669"/>
    <property type="project" value="InterPro"/>
</dbReference>
<dbReference type="PANTHER" id="PTHR10515:SF0">
    <property type="entry name" value="THYMIDINE PHOSPHORYLASE"/>
    <property type="match status" value="1"/>
</dbReference>
<dbReference type="SMART" id="SM00941">
    <property type="entry name" value="PYNP_C"/>
    <property type="match status" value="1"/>
</dbReference>
<dbReference type="STRING" id="988821.SAMN05421867_111125"/>
<dbReference type="Pfam" id="PF02885">
    <property type="entry name" value="Glycos_trans_3N"/>
    <property type="match status" value="1"/>
</dbReference>
<dbReference type="Proteomes" id="UP000199012">
    <property type="component" value="Unassembled WGS sequence"/>
</dbReference>
<dbReference type="Gene3D" id="1.20.970.10">
    <property type="entry name" value="Transferase, Pyrimidine Nucleoside Phosphorylase, Chain C"/>
    <property type="match status" value="1"/>
</dbReference>
<evidence type="ECO:0000256" key="3">
    <source>
        <dbReference type="ARBA" id="ARBA00022676"/>
    </source>
</evidence>
<dbReference type="EMBL" id="FOKA01000011">
    <property type="protein sequence ID" value="SFB25695.1"/>
    <property type="molecule type" value="Genomic_DNA"/>
</dbReference>
<dbReference type="InterPro" id="IPR036320">
    <property type="entry name" value="Glycosyl_Trfase_fam3_N_dom_sf"/>
</dbReference>
<evidence type="ECO:0000256" key="4">
    <source>
        <dbReference type="ARBA" id="ARBA00022679"/>
    </source>
</evidence>
<dbReference type="PROSITE" id="PS00647">
    <property type="entry name" value="THYMID_PHOSPHORYLASE"/>
    <property type="match status" value="1"/>
</dbReference>
<evidence type="ECO:0000256" key="1">
    <source>
        <dbReference type="ARBA" id="ARBA00006915"/>
    </source>
</evidence>
<dbReference type="InterPro" id="IPR000312">
    <property type="entry name" value="Glycosyl_Trfase_fam3"/>
</dbReference>
<dbReference type="GO" id="GO:0009032">
    <property type="term" value="F:thymidine phosphorylase activity"/>
    <property type="evidence" value="ECO:0007669"/>
    <property type="project" value="TreeGrafter"/>
</dbReference>
<dbReference type="GO" id="GO:0006213">
    <property type="term" value="P:pyrimidine nucleoside metabolic process"/>
    <property type="evidence" value="ECO:0007669"/>
    <property type="project" value="InterPro"/>
</dbReference>
<dbReference type="RefSeq" id="WP_090033578.1">
    <property type="nucleotide sequence ID" value="NZ_BONM01000007.1"/>
</dbReference>